<dbReference type="RefSeq" id="WP_053580056.1">
    <property type="nucleotide sequence ID" value="NZ_FMBK01000002.1"/>
</dbReference>
<evidence type="ECO:0000313" key="2">
    <source>
        <dbReference type="EMBL" id="SCC71121.1"/>
    </source>
</evidence>
<gene>
    <name evidence="2" type="ORF">GA0116959_102222</name>
</gene>
<reference evidence="2 3" key="1">
    <citation type="submission" date="2016-08" db="EMBL/GenBank/DDBJ databases">
        <authorList>
            <person name="Seilhamer J.J."/>
        </authorList>
    </citation>
    <scope>NUCLEOTIDE SEQUENCE [LARGE SCALE GENOMIC DNA]</scope>
    <source>
        <strain evidence="2 3">ANC 4874</strain>
    </source>
</reference>
<keyword evidence="1" id="KW-1133">Transmembrane helix</keyword>
<dbReference type="EMBL" id="FMBK01000002">
    <property type="protein sequence ID" value="SCC71121.1"/>
    <property type="molecule type" value="Genomic_DNA"/>
</dbReference>
<protein>
    <submittedName>
        <fullName evidence="2">Uncharacterized protein</fullName>
    </submittedName>
</protein>
<accession>A0A1C4GTL6</accession>
<feature type="transmembrane region" description="Helical" evidence="1">
    <location>
        <begin position="35"/>
        <end position="57"/>
    </location>
</feature>
<keyword evidence="1" id="KW-0472">Membrane</keyword>
<keyword evidence="1" id="KW-0812">Transmembrane</keyword>
<dbReference type="Proteomes" id="UP000243661">
    <property type="component" value="Unassembled WGS sequence"/>
</dbReference>
<organism evidence="2 3">
    <name type="scientific">Acinetobacter albensis</name>
    <dbReference type="NCBI Taxonomy" id="1673609"/>
    <lineage>
        <taxon>Bacteria</taxon>
        <taxon>Pseudomonadati</taxon>
        <taxon>Pseudomonadota</taxon>
        <taxon>Gammaproteobacteria</taxon>
        <taxon>Moraxellales</taxon>
        <taxon>Moraxellaceae</taxon>
        <taxon>Acinetobacter</taxon>
    </lineage>
</organism>
<name>A0A1C4GTL6_9GAMM</name>
<proteinExistence type="predicted"/>
<sequence>MLYQYHCGCCNQVVESSEKACSNCGSHNIRSPFGFWIFCVLTCLAAVIVFKVGHIYLQDHQEIPVQQSVLEAINEK</sequence>
<dbReference type="AlphaFoldDB" id="A0A1C4GTL6"/>
<evidence type="ECO:0000313" key="3">
    <source>
        <dbReference type="Proteomes" id="UP000243661"/>
    </source>
</evidence>
<evidence type="ECO:0000256" key="1">
    <source>
        <dbReference type="SAM" id="Phobius"/>
    </source>
</evidence>
<dbReference type="OrthoDB" id="6710068at2"/>